<protein>
    <recommendedName>
        <fullName evidence="2">3-hydroxyisobutyryl-CoA hydrolase</fullName>
        <ecNumber evidence="2">3.1.2.4</ecNumber>
    </recommendedName>
</protein>
<dbReference type="Proteomes" id="UP000053528">
    <property type="component" value="Unassembled WGS sequence"/>
</dbReference>
<dbReference type="EC" id="3.1.2.4" evidence="2"/>
<dbReference type="PANTHER" id="PTHR43176">
    <property type="entry name" value="3-HYDROXYISOBUTYRYL-COA HYDROLASE-RELATED"/>
    <property type="match status" value="1"/>
</dbReference>
<feature type="region of interest" description="Disordered" evidence="4">
    <location>
        <begin position="224"/>
        <end position="243"/>
    </location>
</feature>
<keyword evidence="3" id="KW-0378">Hydrolase</keyword>
<dbReference type="SUPFAM" id="SSF52096">
    <property type="entry name" value="ClpP/crotonase"/>
    <property type="match status" value="1"/>
</dbReference>
<accession>A0A095YC27</accession>
<evidence type="ECO:0000256" key="3">
    <source>
        <dbReference type="ARBA" id="ARBA00022801"/>
    </source>
</evidence>
<feature type="domain" description="Enoyl-CoA hydratase/isomerase" evidence="5">
    <location>
        <begin position="22"/>
        <end position="395"/>
    </location>
</feature>
<gene>
    <name evidence="6" type="ORF">HMPREF2128_09725</name>
</gene>
<reference evidence="6 7" key="1">
    <citation type="submission" date="2014-07" db="EMBL/GenBank/DDBJ databases">
        <authorList>
            <person name="McCorrison J."/>
            <person name="Sanka R."/>
            <person name="Torralba M."/>
            <person name="Gillis M."/>
            <person name="Haft D.H."/>
            <person name="Methe B."/>
            <person name="Sutton G."/>
            <person name="Nelson K.E."/>
        </authorList>
    </citation>
    <scope>NUCLEOTIDE SEQUENCE [LARGE SCALE GENOMIC DNA]</scope>
    <source>
        <strain evidence="6 7">DNF00011</strain>
    </source>
</reference>
<organism evidence="6 7">
    <name type="scientific">Pseudoglutamicibacter albus DNF00011</name>
    <dbReference type="NCBI Taxonomy" id="1401063"/>
    <lineage>
        <taxon>Bacteria</taxon>
        <taxon>Bacillati</taxon>
        <taxon>Actinomycetota</taxon>
        <taxon>Actinomycetes</taxon>
        <taxon>Micrococcales</taxon>
        <taxon>Micrococcaceae</taxon>
        <taxon>Pseudoglutamicibacter</taxon>
    </lineage>
</organism>
<dbReference type="InterPro" id="IPR029045">
    <property type="entry name" value="ClpP/crotonase-like_dom_sf"/>
</dbReference>
<dbReference type="RefSeq" id="WP_035757735.1">
    <property type="nucleotide sequence ID" value="NZ_JRNH01000031.1"/>
</dbReference>
<evidence type="ECO:0000313" key="7">
    <source>
        <dbReference type="Proteomes" id="UP000053528"/>
    </source>
</evidence>
<evidence type="ECO:0000313" key="6">
    <source>
        <dbReference type="EMBL" id="KGF19646.1"/>
    </source>
</evidence>
<evidence type="ECO:0000256" key="1">
    <source>
        <dbReference type="ARBA" id="ARBA00001709"/>
    </source>
</evidence>
<comment type="catalytic activity">
    <reaction evidence="1">
        <text>3-hydroxy-2-methylpropanoyl-CoA + H2O = 3-hydroxy-2-methylpropanoate + CoA + H(+)</text>
        <dbReference type="Rhea" id="RHEA:20888"/>
        <dbReference type="ChEBI" id="CHEBI:11805"/>
        <dbReference type="ChEBI" id="CHEBI:15377"/>
        <dbReference type="ChEBI" id="CHEBI:15378"/>
        <dbReference type="ChEBI" id="CHEBI:57287"/>
        <dbReference type="ChEBI" id="CHEBI:57340"/>
        <dbReference type="EC" id="3.1.2.4"/>
    </reaction>
</comment>
<dbReference type="AlphaFoldDB" id="A0A095YC27"/>
<name>A0A095YC27_9MICC</name>
<dbReference type="GO" id="GO:0005829">
    <property type="term" value="C:cytosol"/>
    <property type="evidence" value="ECO:0007669"/>
    <property type="project" value="TreeGrafter"/>
</dbReference>
<sequence>MAVDAIDTGSELVLAERAGALGVVTLNRRASVNALNLEMVQAMHQALDVFAADDAVRAVLVRGAGERGLCAGGDVRVIYRGTIEEPAVAMEFFAAEYRLDHAIACFPKPYIPFMDGLVLGGGVGISVPGSHRIVCESTRLGMPETGIGFSPDVGGAYFLARSPGAVGRFLSLTGLQICGVDAVYAGLADAFVPASQQGALRAELEQATCAGDVDDAVERYSLSAPDTDGRQRSAGEGTVRGTAEGARAGRLEAARGWIDEVFSHETVEDILEALKARIEGAGEAAGQGTLEREALDAMRRNSPTGMKTALEAIERAHQLSLADTYRQDYRLCGNAVLGNRRGGAHATEVETREVLRPGHDMREGIRAQIIDKDRNPQWNPATLEGVTAELVESFFAAVPGFPELEFPK</sequence>
<dbReference type="NCBIfam" id="NF004127">
    <property type="entry name" value="PRK05617.1"/>
    <property type="match status" value="1"/>
</dbReference>
<dbReference type="EMBL" id="JRNH01000031">
    <property type="protein sequence ID" value="KGF19646.1"/>
    <property type="molecule type" value="Genomic_DNA"/>
</dbReference>
<dbReference type="GO" id="GO:0006574">
    <property type="term" value="P:L-valine catabolic process"/>
    <property type="evidence" value="ECO:0007669"/>
    <property type="project" value="TreeGrafter"/>
</dbReference>
<evidence type="ECO:0000256" key="2">
    <source>
        <dbReference type="ARBA" id="ARBA00011915"/>
    </source>
</evidence>
<dbReference type="InterPro" id="IPR045004">
    <property type="entry name" value="ECH_dom"/>
</dbReference>
<dbReference type="InterPro" id="IPR032259">
    <property type="entry name" value="HIBYL-CoA-H"/>
</dbReference>
<evidence type="ECO:0000259" key="5">
    <source>
        <dbReference type="Pfam" id="PF16113"/>
    </source>
</evidence>
<dbReference type="GO" id="GO:0003860">
    <property type="term" value="F:3-hydroxyisobutyryl-CoA hydrolase activity"/>
    <property type="evidence" value="ECO:0007669"/>
    <property type="project" value="UniProtKB-EC"/>
</dbReference>
<evidence type="ECO:0000256" key="4">
    <source>
        <dbReference type="SAM" id="MobiDB-lite"/>
    </source>
</evidence>
<dbReference type="Gene3D" id="3.90.226.10">
    <property type="entry name" value="2-enoyl-CoA Hydratase, Chain A, domain 1"/>
    <property type="match status" value="1"/>
</dbReference>
<proteinExistence type="predicted"/>
<dbReference type="PANTHER" id="PTHR43176:SF3">
    <property type="entry name" value="3-HYDROXYISOBUTYRYL-COA HYDROLASE, MITOCHONDRIAL"/>
    <property type="match status" value="1"/>
</dbReference>
<comment type="caution">
    <text evidence="6">The sequence shown here is derived from an EMBL/GenBank/DDBJ whole genome shotgun (WGS) entry which is preliminary data.</text>
</comment>
<dbReference type="Pfam" id="PF16113">
    <property type="entry name" value="ECH_2"/>
    <property type="match status" value="1"/>
</dbReference>
<dbReference type="CDD" id="cd06558">
    <property type="entry name" value="crotonase-like"/>
    <property type="match status" value="1"/>
</dbReference>